<organism evidence="1 2">
    <name type="scientific">Dreissena polymorpha</name>
    <name type="common">Zebra mussel</name>
    <name type="synonym">Mytilus polymorpha</name>
    <dbReference type="NCBI Taxonomy" id="45954"/>
    <lineage>
        <taxon>Eukaryota</taxon>
        <taxon>Metazoa</taxon>
        <taxon>Spiralia</taxon>
        <taxon>Lophotrochozoa</taxon>
        <taxon>Mollusca</taxon>
        <taxon>Bivalvia</taxon>
        <taxon>Autobranchia</taxon>
        <taxon>Heteroconchia</taxon>
        <taxon>Euheterodonta</taxon>
        <taxon>Imparidentia</taxon>
        <taxon>Neoheterodontei</taxon>
        <taxon>Myida</taxon>
        <taxon>Dreissenoidea</taxon>
        <taxon>Dreissenidae</taxon>
        <taxon>Dreissena</taxon>
    </lineage>
</organism>
<proteinExistence type="predicted"/>
<sequence>MTLLEYGEEIRRRRVEKYREYDILMDRRQSATTLIIAGSKAEGLTSWAESDIDLLNVLKSVICVEAGVDLHSIPDYMEVYSMDTRVYPGHCRMILQRPSSTGVTLCNNALCDDGQGNALLSSSLLLDEFSKLKYYVGVPLERTGPSLPVSGIYGLNIDIVPAINCQCPGILQR</sequence>
<dbReference type="EMBL" id="JAIWYP010000003">
    <property type="protein sequence ID" value="KAH3850413.1"/>
    <property type="molecule type" value="Genomic_DNA"/>
</dbReference>
<protein>
    <submittedName>
        <fullName evidence="1">Uncharacterized protein</fullName>
    </submittedName>
</protein>
<reference evidence="1" key="1">
    <citation type="journal article" date="2019" name="bioRxiv">
        <title>The Genome of the Zebra Mussel, Dreissena polymorpha: A Resource for Invasive Species Research.</title>
        <authorList>
            <person name="McCartney M.A."/>
            <person name="Auch B."/>
            <person name="Kono T."/>
            <person name="Mallez S."/>
            <person name="Zhang Y."/>
            <person name="Obille A."/>
            <person name="Becker A."/>
            <person name="Abrahante J.E."/>
            <person name="Garbe J."/>
            <person name="Badalamenti J.P."/>
            <person name="Herman A."/>
            <person name="Mangelson H."/>
            <person name="Liachko I."/>
            <person name="Sullivan S."/>
            <person name="Sone E.D."/>
            <person name="Koren S."/>
            <person name="Silverstein K.A.T."/>
            <person name="Beckman K.B."/>
            <person name="Gohl D.M."/>
        </authorList>
    </citation>
    <scope>NUCLEOTIDE SEQUENCE</scope>
    <source>
        <strain evidence="1">Duluth1</strain>
        <tissue evidence="1">Whole animal</tissue>
    </source>
</reference>
<comment type="caution">
    <text evidence="1">The sequence shown here is derived from an EMBL/GenBank/DDBJ whole genome shotgun (WGS) entry which is preliminary data.</text>
</comment>
<dbReference type="AlphaFoldDB" id="A0A9D4L304"/>
<gene>
    <name evidence="1" type="ORF">DPMN_092824</name>
</gene>
<accession>A0A9D4L304</accession>
<evidence type="ECO:0000313" key="1">
    <source>
        <dbReference type="EMBL" id="KAH3850413.1"/>
    </source>
</evidence>
<reference evidence="1" key="2">
    <citation type="submission" date="2020-11" db="EMBL/GenBank/DDBJ databases">
        <authorList>
            <person name="McCartney M.A."/>
            <person name="Auch B."/>
            <person name="Kono T."/>
            <person name="Mallez S."/>
            <person name="Becker A."/>
            <person name="Gohl D.M."/>
            <person name="Silverstein K.A.T."/>
            <person name="Koren S."/>
            <person name="Bechman K.B."/>
            <person name="Herman A."/>
            <person name="Abrahante J.E."/>
            <person name="Garbe J."/>
        </authorList>
    </citation>
    <scope>NUCLEOTIDE SEQUENCE</scope>
    <source>
        <strain evidence="1">Duluth1</strain>
        <tissue evidence="1">Whole animal</tissue>
    </source>
</reference>
<evidence type="ECO:0000313" key="2">
    <source>
        <dbReference type="Proteomes" id="UP000828390"/>
    </source>
</evidence>
<dbReference type="Proteomes" id="UP000828390">
    <property type="component" value="Unassembled WGS sequence"/>
</dbReference>
<keyword evidence="2" id="KW-1185">Reference proteome</keyword>
<name>A0A9D4L304_DREPO</name>